<dbReference type="AlphaFoldDB" id="A0A6J4CY71"/>
<reference evidence="12 15" key="2">
    <citation type="submission" date="2020-04" db="EMBL/GenBank/DDBJ databases">
        <title>Genomic analysis of gastric non-Helicobacter pylori Helicobacters isolated in Japan.</title>
        <authorList>
            <person name="Suzuki M."/>
            <person name="Rimbara E."/>
        </authorList>
    </citation>
    <scope>NUCLEOTIDE SEQUENCE [LARGE SCALE GENOMIC DNA]</scope>
    <source>
        <strain evidence="12 15">NHP19-0020</strain>
    </source>
</reference>
<evidence type="ECO:0000256" key="8">
    <source>
        <dbReference type="ARBA" id="ARBA00022737"/>
    </source>
</evidence>
<dbReference type="RefSeq" id="WP_006564681.1">
    <property type="nucleotide sequence ID" value="NZ_AP019774.1"/>
</dbReference>
<dbReference type="PROSITE" id="PS51177">
    <property type="entry name" value="LUMAZINE_BIND"/>
    <property type="match status" value="2"/>
</dbReference>
<dbReference type="PANTHER" id="PTHR21098:SF12">
    <property type="entry name" value="RIBOFLAVIN SYNTHASE"/>
    <property type="match status" value="1"/>
</dbReference>
<accession>A0A6J4CY71</accession>
<dbReference type="GO" id="GO:0009231">
    <property type="term" value="P:riboflavin biosynthetic process"/>
    <property type="evidence" value="ECO:0007669"/>
    <property type="project" value="UniProtKB-KW"/>
</dbReference>
<evidence type="ECO:0000256" key="10">
    <source>
        <dbReference type="PROSITE-ProRule" id="PRU00524"/>
    </source>
</evidence>
<feature type="repeat" description="Lumazine-binding" evidence="10">
    <location>
        <begin position="90"/>
        <end position="186"/>
    </location>
</feature>
<dbReference type="CDD" id="cd00402">
    <property type="entry name" value="Riboflavin_synthase_like"/>
    <property type="match status" value="1"/>
</dbReference>
<dbReference type="Gene3D" id="2.40.30.20">
    <property type="match status" value="2"/>
</dbReference>
<evidence type="ECO:0000256" key="6">
    <source>
        <dbReference type="ARBA" id="ARBA00022619"/>
    </source>
</evidence>
<protein>
    <recommendedName>
        <fullName evidence="5 9">Riboflavin synthase</fullName>
        <ecNumber evidence="4 9">2.5.1.9</ecNumber>
    </recommendedName>
</protein>
<comment type="catalytic activity">
    <reaction evidence="1">
        <text>2 6,7-dimethyl-8-(1-D-ribityl)lumazine + H(+) = 5-amino-6-(D-ribitylamino)uracil + riboflavin</text>
        <dbReference type="Rhea" id="RHEA:20772"/>
        <dbReference type="ChEBI" id="CHEBI:15378"/>
        <dbReference type="ChEBI" id="CHEBI:15934"/>
        <dbReference type="ChEBI" id="CHEBI:57986"/>
        <dbReference type="ChEBI" id="CHEBI:58201"/>
        <dbReference type="EC" id="2.5.1.9"/>
    </reaction>
</comment>
<dbReference type="NCBIfam" id="TIGR00187">
    <property type="entry name" value="ribE"/>
    <property type="match status" value="1"/>
</dbReference>
<dbReference type="PIRSF" id="PIRSF000498">
    <property type="entry name" value="Riboflavin_syn_A"/>
    <property type="match status" value="1"/>
</dbReference>
<keyword evidence="7" id="KW-0808">Transferase</keyword>
<dbReference type="EC" id="2.5.1.9" evidence="4 9"/>
<name>A0A6J4CY71_9HELI</name>
<dbReference type="EMBL" id="AP023036">
    <property type="protein sequence ID" value="BCD46129.1"/>
    <property type="molecule type" value="Genomic_DNA"/>
</dbReference>
<evidence type="ECO:0000256" key="7">
    <source>
        <dbReference type="ARBA" id="ARBA00022679"/>
    </source>
</evidence>
<reference evidence="13 14" key="1">
    <citation type="submission" date="2019-06" db="EMBL/GenBank/DDBJ databases">
        <title>Complete genome sequence of Helicobacter suis SNTW101c.</title>
        <authorList>
            <person name="Rimbara E."/>
            <person name="Suzuki M."/>
            <person name="Matsui H."/>
            <person name="Nakamura M."/>
            <person name="Mori S."/>
            <person name="Shibayama K."/>
        </authorList>
    </citation>
    <scope>NUCLEOTIDE SEQUENCE [LARGE SCALE GENOMIC DNA]</scope>
    <source>
        <strain evidence="13 14">SNTW101c</strain>
    </source>
</reference>
<keyword evidence="15" id="KW-1185">Reference proteome</keyword>
<evidence type="ECO:0000256" key="1">
    <source>
        <dbReference type="ARBA" id="ARBA00000968"/>
    </source>
</evidence>
<dbReference type="PANTHER" id="PTHR21098">
    <property type="entry name" value="RIBOFLAVIN SYNTHASE ALPHA CHAIN"/>
    <property type="match status" value="1"/>
</dbReference>
<evidence type="ECO:0000256" key="9">
    <source>
        <dbReference type="NCBIfam" id="TIGR00187"/>
    </source>
</evidence>
<dbReference type="Pfam" id="PF00677">
    <property type="entry name" value="Lum_binding"/>
    <property type="match status" value="2"/>
</dbReference>
<dbReference type="OrthoDB" id="9788537at2"/>
<feature type="domain" description="Lumazine-binding" evidence="11">
    <location>
        <begin position="90"/>
        <end position="186"/>
    </location>
</feature>
<dbReference type="InterPro" id="IPR001783">
    <property type="entry name" value="Lumazine-bd"/>
</dbReference>
<dbReference type="InterPro" id="IPR017938">
    <property type="entry name" value="Riboflavin_synthase-like_b-brl"/>
</dbReference>
<dbReference type="SUPFAM" id="SSF63380">
    <property type="entry name" value="Riboflavin synthase domain-like"/>
    <property type="match status" value="2"/>
</dbReference>
<dbReference type="NCBIfam" id="NF006767">
    <property type="entry name" value="PRK09289.1"/>
    <property type="match status" value="1"/>
</dbReference>
<proteinExistence type="predicted"/>
<comment type="pathway">
    <text evidence="3">Cofactor biosynthesis; riboflavin biosynthesis; riboflavin from 2-hydroxy-3-oxobutyl phosphate and 5-amino-6-(D-ribitylamino)uracil: step 2/2.</text>
</comment>
<evidence type="ECO:0000256" key="2">
    <source>
        <dbReference type="ARBA" id="ARBA00002803"/>
    </source>
</evidence>
<dbReference type="EMBL" id="AP019774">
    <property type="protein sequence ID" value="BCD70321.1"/>
    <property type="molecule type" value="Genomic_DNA"/>
</dbReference>
<dbReference type="Proteomes" id="UP000509742">
    <property type="component" value="Chromosome"/>
</dbReference>
<evidence type="ECO:0000313" key="14">
    <source>
        <dbReference type="Proteomes" id="UP000317935"/>
    </source>
</evidence>
<dbReference type="Proteomes" id="UP000317935">
    <property type="component" value="Chromosome"/>
</dbReference>
<sequence length="210" mass="22762">MFSGLIQEMAVVNSFSGDLLALKSQYQPKIGDSIAVNGACLTVVGISQGGFSLQLSTHTQQSIALENYRPGSLVHVEPALRASDRLDGHLVQGHVDGIGVVLGSKPVGNQVCVQIKAPTHILELCIPKGSIAIDGVSLTLASIEADFFELVIIEHTFKNTLFASYKKGRRVNIESDMLVRSIAHFLRRTKNSATRNIVSWQEMDALVMGY</sequence>
<evidence type="ECO:0000313" key="12">
    <source>
        <dbReference type="EMBL" id="BCD46129.1"/>
    </source>
</evidence>
<evidence type="ECO:0000259" key="11">
    <source>
        <dbReference type="PROSITE" id="PS51177"/>
    </source>
</evidence>
<evidence type="ECO:0000256" key="5">
    <source>
        <dbReference type="ARBA" id="ARBA00013950"/>
    </source>
</evidence>
<feature type="domain" description="Lumazine-binding" evidence="11">
    <location>
        <begin position="1"/>
        <end position="89"/>
    </location>
</feature>
<evidence type="ECO:0000256" key="3">
    <source>
        <dbReference type="ARBA" id="ARBA00004887"/>
    </source>
</evidence>
<dbReference type="InterPro" id="IPR023366">
    <property type="entry name" value="ATP_synth_asu-like_sf"/>
</dbReference>
<comment type="function">
    <text evidence="2">Catalyzes the dismutation of two molecules of 6,7-dimethyl-8-ribityllumazine, resulting in the formation of riboflavin and 5-amino-6-(D-ribitylamino)uracil.</text>
</comment>
<dbReference type="GO" id="GO:0004746">
    <property type="term" value="F:riboflavin synthase activity"/>
    <property type="evidence" value="ECO:0007669"/>
    <property type="project" value="UniProtKB-UniRule"/>
</dbReference>
<keyword evidence="6" id="KW-0686">Riboflavin biosynthesis</keyword>
<gene>
    <name evidence="13" type="primary">ribC</name>
    <name evidence="12" type="ORF">NHP190020_11680</name>
    <name evidence="13" type="ORF">SNTW_09660</name>
</gene>
<evidence type="ECO:0000313" key="13">
    <source>
        <dbReference type="EMBL" id="BCD70321.1"/>
    </source>
</evidence>
<organism evidence="13 14">
    <name type="scientific">Helicobacter suis</name>
    <dbReference type="NCBI Taxonomy" id="104628"/>
    <lineage>
        <taxon>Bacteria</taxon>
        <taxon>Pseudomonadati</taxon>
        <taxon>Campylobacterota</taxon>
        <taxon>Epsilonproteobacteria</taxon>
        <taxon>Campylobacterales</taxon>
        <taxon>Helicobacteraceae</taxon>
        <taxon>Helicobacter</taxon>
    </lineage>
</organism>
<dbReference type="InterPro" id="IPR026017">
    <property type="entry name" value="Lumazine-bd_dom"/>
</dbReference>
<evidence type="ECO:0000256" key="4">
    <source>
        <dbReference type="ARBA" id="ARBA00012827"/>
    </source>
</evidence>
<feature type="repeat" description="Lumazine-binding" evidence="10">
    <location>
        <begin position="1"/>
        <end position="89"/>
    </location>
</feature>
<keyword evidence="8" id="KW-0677">Repeat</keyword>
<dbReference type="GeneID" id="56928633"/>
<evidence type="ECO:0000313" key="15">
    <source>
        <dbReference type="Proteomes" id="UP000509742"/>
    </source>
</evidence>